<dbReference type="GeneID" id="108872863"/>
<feature type="transmembrane region" description="Helical" evidence="12">
    <location>
        <begin position="184"/>
        <end position="206"/>
    </location>
</feature>
<gene>
    <name evidence="15" type="primary">LOC108872863</name>
</gene>
<accession>A0AAJ7L9R4</accession>
<evidence type="ECO:0000256" key="7">
    <source>
        <dbReference type="ARBA" id="ARBA00023157"/>
    </source>
</evidence>
<feature type="transmembrane region" description="Helical" evidence="12">
    <location>
        <begin position="260"/>
        <end position="282"/>
    </location>
</feature>
<evidence type="ECO:0000256" key="6">
    <source>
        <dbReference type="ARBA" id="ARBA00023136"/>
    </source>
</evidence>
<keyword evidence="2" id="KW-1003">Cell membrane</keyword>
<dbReference type="Pfam" id="PF00001">
    <property type="entry name" value="7tm_1"/>
    <property type="match status" value="1"/>
</dbReference>
<feature type="transmembrane region" description="Helical" evidence="12">
    <location>
        <begin position="218"/>
        <end position="240"/>
    </location>
</feature>
<evidence type="ECO:0000256" key="1">
    <source>
        <dbReference type="ARBA" id="ARBA00004651"/>
    </source>
</evidence>
<dbReference type="SUPFAM" id="SSF81321">
    <property type="entry name" value="Family A G protein-coupled receptor-like"/>
    <property type="match status" value="1"/>
</dbReference>
<feature type="transmembrane region" description="Helical" evidence="12">
    <location>
        <begin position="119"/>
        <end position="137"/>
    </location>
</feature>
<evidence type="ECO:0000256" key="10">
    <source>
        <dbReference type="ARBA" id="ARBA00023224"/>
    </source>
</evidence>
<evidence type="ECO:0000256" key="8">
    <source>
        <dbReference type="ARBA" id="ARBA00023170"/>
    </source>
</evidence>
<proteinExistence type="inferred from homology"/>
<dbReference type="InterPro" id="IPR000276">
    <property type="entry name" value="GPCR_Rhodpsn"/>
</dbReference>
<evidence type="ECO:0000256" key="5">
    <source>
        <dbReference type="ARBA" id="ARBA00023040"/>
    </source>
</evidence>
<evidence type="ECO:0000259" key="13">
    <source>
        <dbReference type="PROSITE" id="PS50262"/>
    </source>
</evidence>
<keyword evidence="10 11" id="KW-0807">Transducer</keyword>
<dbReference type="Proteomes" id="UP000694890">
    <property type="component" value="Linkage group LG16_LG22"/>
</dbReference>
<dbReference type="RefSeq" id="XP_018516265.1">
    <property type="nucleotide sequence ID" value="XM_018660749.2"/>
</dbReference>
<evidence type="ECO:0000256" key="4">
    <source>
        <dbReference type="ARBA" id="ARBA00022989"/>
    </source>
</evidence>
<dbReference type="InterPro" id="IPR017452">
    <property type="entry name" value="GPCR_Rhodpsn_7TM"/>
</dbReference>
<evidence type="ECO:0000256" key="11">
    <source>
        <dbReference type="RuleBase" id="RU000688"/>
    </source>
</evidence>
<dbReference type="GO" id="GO:0004930">
    <property type="term" value="F:G protein-coupled receptor activity"/>
    <property type="evidence" value="ECO:0007669"/>
    <property type="project" value="UniProtKB-KW"/>
</dbReference>
<evidence type="ECO:0000256" key="3">
    <source>
        <dbReference type="ARBA" id="ARBA00022692"/>
    </source>
</evidence>
<dbReference type="PROSITE" id="PS00237">
    <property type="entry name" value="G_PROTEIN_RECEP_F1_1"/>
    <property type="match status" value="1"/>
</dbReference>
<keyword evidence="3 11" id="KW-0812">Transmembrane</keyword>
<dbReference type="KEGG" id="lcf:108872863"/>
<comment type="similarity">
    <text evidence="11">Belongs to the G-protein coupled receptor 1 family.</text>
</comment>
<feature type="domain" description="G-protein coupled receptors family 1 profile" evidence="13">
    <location>
        <begin position="61"/>
        <end position="242"/>
    </location>
</feature>
<organism evidence="14 15">
    <name type="scientific">Lates calcarifer</name>
    <name type="common">Barramundi</name>
    <name type="synonym">Holocentrus calcarifer</name>
    <dbReference type="NCBI Taxonomy" id="8187"/>
    <lineage>
        <taxon>Eukaryota</taxon>
        <taxon>Metazoa</taxon>
        <taxon>Chordata</taxon>
        <taxon>Craniata</taxon>
        <taxon>Vertebrata</taxon>
        <taxon>Euteleostomi</taxon>
        <taxon>Actinopterygii</taxon>
        <taxon>Neopterygii</taxon>
        <taxon>Teleostei</taxon>
        <taxon>Neoteleostei</taxon>
        <taxon>Acanthomorphata</taxon>
        <taxon>Carangaria</taxon>
        <taxon>Carangaria incertae sedis</taxon>
        <taxon>Centropomidae</taxon>
        <taxon>Lates</taxon>
    </lineage>
</organism>
<dbReference type="GO" id="GO:0005886">
    <property type="term" value="C:plasma membrane"/>
    <property type="evidence" value="ECO:0007669"/>
    <property type="project" value="UniProtKB-SubCell"/>
</dbReference>
<keyword evidence="8 11" id="KW-0675">Receptor</keyword>
<dbReference type="PRINTS" id="PR00237">
    <property type="entry name" value="GPCRRHODOPSN"/>
</dbReference>
<evidence type="ECO:0000313" key="15">
    <source>
        <dbReference type="RefSeq" id="XP_018516265.1"/>
    </source>
</evidence>
<evidence type="ECO:0000256" key="9">
    <source>
        <dbReference type="ARBA" id="ARBA00023180"/>
    </source>
</evidence>
<keyword evidence="6 12" id="KW-0472">Membrane</keyword>
<keyword evidence="9" id="KW-0325">Glycoprotein</keyword>
<comment type="subcellular location">
    <subcellularLocation>
        <location evidence="1">Cell membrane</location>
        <topology evidence="1">Multi-pass membrane protein</topology>
    </subcellularLocation>
</comment>
<evidence type="ECO:0000256" key="2">
    <source>
        <dbReference type="ARBA" id="ARBA00022475"/>
    </source>
</evidence>
<dbReference type="AlphaFoldDB" id="A0AAJ7L9R4"/>
<keyword evidence="7" id="KW-1015">Disulfide bond</keyword>
<dbReference type="PANTHER" id="PTHR24234:SF8">
    <property type="entry name" value="G-PROTEIN COUPLED RECEPTOR 4-LIKE"/>
    <property type="match status" value="1"/>
</dbReference>
<keyword evidence="5 11" id="KW-0297">G-protein coupled receptor</keyword>
<feature type="transmembrane region" description="Helical" evidence="12">
    <location>
        <begin position="82"/>
        <end position="107"/>
    </location>
</feature>
<keyword evidence="4 12" id="KW-1133">Transmembrane helix</keyword>
<evidence type="ECO:0000313" key="14">
    <source>
        <dbReference type="Proteomes" id="UP000694890"/>
    </source>
</evidence>
<sequence>MEAFYNHSKSQLNDTFYNVTSSSYESGTMSTVIDRLCGRYTLWEIFSPTIACIVIFVGFPLTLLAIYSLYSQVQNDHVAPIFVINLLISDLIQICCLMVWVVLWFTFWESSMVYCVSSLIYYGAVLASAGFMVCIAVERYLVVAWPLWYRFRRSIKFSVMVSIIVWVFCFTEFIISYFKPIFRPIILLLPFPLLVFSLAGTLKALCTIISIPPKEKRQIVGTLVLVLLNYILLFLPWVTFILIDCCSENYDIFYDDSYDFLWYLAEFVQFSPLADLILYVLIRKGATEKLLISMCCCRMLRDEEQVQVATINE</sequence>
<feature type="transmembrane region" description="Helical" evidence="12">
    <location>
        <begin position="157"/>
        <end position="178"/>
    </location>
</feature>
<evidence type="ECO:0000256" key="12">
    <source>
        <dbReference type="SAM" id="Phobius"/>
    </source>
</evidence>
<name>A0AAJ7L9R4_LATCA</name>
<feature type="transmembrane region" description="Helical" evidence="12">
    <location>
        <begin position="45"/>
        <end position="70"/>
    </location>
</feature>
<dbReference type="Gene3D" id="1.20.1070.10">
    <property type="entry name" value="Rhodopsin 7-helix transmembrane proteins"/>
    <property type="match status" value="1"/>
</dbReference>
<dbReference type="PROSITE" id="PS50262">
    <property type="entry name" value="G_PROTEIN_RECEP_F1_2"/>
    <property type="match status" value="1"/>
</dbReference>
<dbReference type="PANTHER" id="PTHR24234">
    <property type="entry name" value="LYSOPHOSPHATIDIC ACID RECEPTOR 5/SPHINGOSYLPHOSPHORYLCHOLINE RECEPTOR"/>
    <property type="match status" value="1"/>
</dbReference>
<reference evidence="15" key="1">
    <citation type="submission" date="2025-08" db="UniProtKB">
        <authorList>
            <consortium name="RefSeq"/>
        </authorList>
    </citation>
    <scope>IDENTIFICATION</scope>
    <source>
        <tissue evidence="15">Brain</tissue>
    </source>
</reference>
<protein>
    <submittedName>
        <fullName evidence="15">G-protein coupled receptor 4-like</fullName>
    </submittedName>
</protein>